<dbReference type="PROSITE" id="PS51736">
    <property type="entry name" value="RECOMBINASES_3"/>
    <property type="match status" value="1"/>
</dbReference>
<accession>A0ABY2DWH3</accession>
<dbReference type="RefSeq" id="WP_133110260.1">
    <property type="nucleotide sequence ID" value="NZ_SMNA01000021.1"/>
</dbReference>
<evidence type="ECO:0000313" key="7">
    <source>
        <dbReference type="EMBL" id="TDE88136.1"/>
    </source>
</evidence>
<dbReference type="Pfam" id="PF00239">
    <property type="entry name" value="Resolvase"/>
    <property type="match status" value="1"/>
</dbReference>
<keyword evidence="8" id="KW-1185">Reference proteome</keyword>
<dbReference type="EMBL" id="SMNA01000021">
    <property type="protein sequence ID" value="TDE88136.1"/>
    <property type="molecule type" value="Genomic_DNA"/>
</dbReference>
<dbReference type="PANTHER" id="PTHR30461">
    <property type="entry name" value="DNA-INVERTASE FROM LAMBDOID PROPHAGE"/>
    <property type="match status" value="1"/>
</dbReference>
<reference evidence="7 8" key="1">
    <citation type="submission" date="2019-03" db="EMBL/GenBank/DDBJ databases">
        <title>Genomic features of bacteria from cold environments.</title>
        <authorList>
            <person name="Shen L."/>
        </authorList>
    </citation>
    <scope>NUCLEOTIDE SEQUENCE [LARGE SCALE GENOMIC DNA]</scope>
    <source>
        <strain evidence="8">T3246-1</strain>
    </source>
</reference>
<dbReference type="InterPro" id="IPR050639">
    <property type="entry name" value="SSR_resolvase"/>
</dbReference>
<dbReference type="InterPro" id="IPR006119">
    <property type="entry name" value="Resolv_N"/>
</dbReference>
<keyword evidence="2" id="KW-0238">DNA-binding</keyword>
<evidence type="ECO:0000256" key="3">
    <source>
        <dbReference type="ARBA" id="ARBA00023172"/>
    </source>
</evidence>
<protein>
    <submittedName>
        <fullName evidence="7">Recombinase family protein</fullName>
    </submittedName>
</protein>
<name>A0ABY2DWH3_9MICO</name>
<dbReference type="InterPro" id="IPR036162">
    <property type="entry name" value="Resolvase-like_N_sf"/>
</dbReference>
<dbReference type="PROSITE" id="PS00397">
    <property type="entry name" value="RECOMBINASES_1"/>
    <property type="match status" value="1"/>
</dbReference>
<comment type="caution">
    <text evidence="7">The sequence shown here is derived from an EMBL/GenBank/DDBJ whole genome shotgun (WGS) entry which is preliminary data.</text>
</comment>
<keyword evidence="3" id="KW-0233">DNA recombination</keyword>
<feature type="compositionally biased region" description="Basic and acidic residues" evidence="5">
    <location>
        <begin position="154"/>
        <end position="164"/>
    </location>
</feature>
<feature type="active site" description="O-(5'-phospho-DNA)-serine intermediate" evidence="4">
    <location>
        <position position="30"/>
    </location>
</feature>
<feature type="compositionally biased region" description="Polar residues" evidence="5">
    <location>
        <begin position="140"/>
        <end position="152"/>
    </location>
</feature>
<sequence length="164" mass="17856">MNKARDLLQAATSVLDPSPLRSAVSYIRVSTARQADRGGARDGFSIPAQRDANQRQAYGLGALVAAEFVDRGQSGRNTNCPGLQQMLAYLREHQVDYVIVHKLDRLARSRADDVAITQAIRASGARLISSTEGIDRSHPRTGSNRQDETSTGARRPERAARASK</sequence>
<dbReference type="SUPFAM" id="SSF53041">
    <property type="entry name" value="Resolvase-like"/>
    <property type="match status" value="1"/>
</dbReference>
<feature type="region of interest" description="Disordered" evidence="5">
    <location>
        <begin position="130"/>
        <end position="164"/>
    </location>
</feature>
<dbReference type="Gene3D" id="3.40.50.1390">
    <property type="entry name" value="Resolvase, N-terminal catalytic domain"/>
    <property type="match status" value="1"/>
</dbReference>
<feature type="domain" description="Resolvase/invertase-type recombinase catalytic" evidence="6">
    <location>
        <begin position="22"/>
        <end position="164"/>
    </location>
</feature>
<proteinExistence type="predicted"/>
<evidence type="ECO:0000256" key="4">
    <source>
        <dbReference type="PROSITE-ProRule" id="PRU10137"/>
    </source>
</evidence>
<keyword evidence="1" id="KW-0229">DNA integration</keyword>
<evidence type="ECO:0000256" key="5">
    <source>
        <dbReference type="SAM" id="MobiDB-lite"/>
    </source>
</evidence>
<dbReference type="CDD" id="cd00338">
    <property type="entry name" value="Ser_Recombinase"/>
    <property type="match status" value="1"/>
</dbReference>
<dbReference type="InterPro" id="IPR006118">
    <property type="entry name" value="Recombinase_CS"/>
</dbReference>
<dbReference type="PANTHER" id="PTHR30461:SF23">
    <property type="entry name" value="DNA RECOMBINASE-RELATED"/>
    <property type="match status" value="1"/>
</dbReference>
<evidence type="ECO:0000259" key="6">
    <source>
        <dbReference type="PROSITE" id="PS51736"/>
    </source>
</evidence>
<evidence type="ECO:0000256" key="1">
    <source>
        <dbReference type="ARBA" id="ARBA00022908"/>
    </source>
</evidence>
<evidence type="ECO:0000256" key="2">
    <source>
        <dbReference type="ARBA" id="ARBA00023125"/>
    </source>
</evidence>
<organism evidence="7 8">
    <name type="scientific">Occultella glacieicola</name>
    <dbReference type="NCBI Taxonomy" id="2518684"/>
    <lineage>
        <taxon>Bacteria</taxon>
        <taxon>Bacillati</taxon>
        <taxon>Actinomycetota</taxon>
        <taxon>Actinomycetes</taxon>
        <taxon>Micrococcales</taxon>
        <taxon>Ruaniaceae</taxon>
        <taxon>Occultella</taxon>
    </lineage>
</organism>
<gene>
    <name evidence="7" type="ORF">EXU48_24150</name>
</gene>
<dbReference type="Proteomes" id="UP000504882">
    <property type="component" value="Unassembled WGS sequence"/>
</dbReference>
<evidence type="ECO:0000313" key="8">
    <source>
        <dbReference type="Proteomes" id="UP000504882"/>
    </source>
</evidence>
<dbReference type="SMART" id="SM00857">
    <property type="entry name" value="Resolvase"/>
    <property type="match status" value="1"/>
</dbReference>